<organism evidence="1 2">
    <name type="scientific">Stappia indica</name>
    <dbReference type="NCBI Taxonomy" id="538381"/>
    <lineage>
        <taxon>Bacteria</taxon>
        <taxon>Pseudomonadati</taxon>
        <taxon>Pseudomonadota</taxon>
        <taxon>Alphaproteobacteria</taxon>
        <taxon>Hyphomicrobiales</taxon>
        <taxon>Stappiaceae</taxon>
        <taxon>Stappia</taxon>
    </lineage>
</organism>
<evidence type="ECO:0000313" key="1">
    <source>
        <dbReference type="EMBL" id="SOB97006.1"/>
    </source>
</evidence>
<dbReference type="RefSeq" id="WP_141402551.1">
    <property type="nucleotide sequence ID" value="NZ_OBML01000002.1"/>
</dbReference>
<dbReference type="Proteomes" id="UP000219331">
    <property type="component" value="Unassembled WGS sequence"/>
</dbReference>
<evidence type="ECO:0000313" key="2">
    <source>
        <dbReference type="Proteomes" id="UP000219331"/>
    </source>
</evidence>
<gene>
    <name evidence="1" type="ORF">SAMN05421512_102368</name>
</gene>
<protein>
    <submittedName>
        <fullName evidence="1">Head-tail adaptor</fullName>
    </submittedName>
</protein>
<dbReference type="AlphaFoldDB" id="A0A285RSA5"/>
<keyword evidence="2" id="KW-1185">Reference proteome</keyword>
<dbReference type="Gene3D" id="2.40.10.270">
    <property type="entry name" value="Bacteriophage SPP1 head-tail adaptor protein"/>
    <property type="match status" value="1"/>
</dbReference>
<sequence length="110" mass="11686">MRAAAGAGPLDRAMRLERPERIEAADGEAQTLFTDTGLVFVALAPASLAERQAGGRHDGIATHVARLRTGTGIAGGWRLSEGARRFRVLAVDDTARRSGFVACLVEEEGR</sequence>
<dbReference type="EMBL" id="OBML01000002">
    <property type="protein sequence ID" value="SOB97006.1"/>
    <property type="molecule type" value="Genomic_DNA"/>
</dbReference>
<dbReference type="STRING" id="538381.GCA_001696535_03153"/>
<accession>A0A285RSA5</accession>
<dbReference type="InterPro" id="IPR038666">
    <property type="entry name" value="SSP1_head-tail_sf"/>
</dbReference>
<dbReference type="InterPro" id="IPR008767">
    <property type="entry name" value="Phage_SPP1_head-tail_adaptor"/>
</dbReference>
<name>A0A285RSA5_9HYPH</name>
<dbReference type="Pfam" id="PF05521">
    <property type="entry name" value="Phage_HCP"/>
    <property type="match status" value="1"/>
</dbReference>
<proteinExistence type="predicted"/>
<dbReference type="OrthoDB" id="7570189at2"/>
<reference evidence="1 2" key="1">
    <citation type="submission" date="2017-08" db="EMBL/GenBank/DDBJ databases">
        <authorList>
            <person name="de Groot N.N."/>
        </authorList>
    </citation>
    <scope>NUCLEOTIDE SEQUENCE [LARGE SCALE GENOMIC DNA]</scope>
    <source>
        <strain evidence="1 2">USBA 352</strain>
    </source>
</reference>